<evidence type="ECO:0000256" key="10">
    <source>
        <dbReference type="ARBA" id="ARBA00023306"/>
    </source>
</evidence>
<evidence type="ECO:0000259" key="16">
    <source>
        <dbReference type="Pfam" id="PF12180"/>
    </source>
</evidence>
<dbReference type="GO" id="GO:0032154">
    <property type="term" value="C:cleavage furrow"/>
    <property type="evidence" value="ECO:0007669"/>
    <property type="project" value="UniProtKB-SubCell"/>
</dbReference>
<evidence type="ECO:0000313" key="19">
    <source>
        <dbReference type="RefSeq" id="XP_021007478.1"/>
    </source>
</evidence>
<feature type="region of interest" description="Disordered" evidence="15">
    <location>
        <begin position="1"/>
        <end position="26"/>
    </location>
</feature>
<keyword evidence="8 14" id="KW-0175">Coiled coil</keyword>
<dbReference type="GO" id="GO:0090543">
    <property type="term" value="C:Flemming body"/>
    <property type="evidence" value="ECO:0007669"/>
    <property type="project" value="UniProtKB-SubCell"/>
</dbReference>
<name>A0A6P5P4Y4_MUSCR</name>
<protein>
    <recommendedName>
        <fullName evidence="13">Centrosomal protein of 55 kDa</fullName>
    </recommendedName>
</protein>
<dbReference type="RefSeq" id="XP_021007479.1">
    <property type="nucleotide sequence ID" value="XM_021151820.1"/>
</dbReference>
<dbReference type="Proteomes" id="UP000515126">
    <property type="component" value="Chromosome 19"/>
</dbReference>
<dbReference type="GO" id="GO:0045184">
    <property type="term" value="P:establishment of protein localization"/>
    <property type="evidence" value="ECO:0007669"/>
    <property type="project" value="TreeGrafter"/>
</dbReference>
<dbReference type="RefSeq" id="XP_021007477.1">
    <property type="nucleotide sequence ID" value="XM_021151818.1"/>
</dbReference>
<evidence type="ECO:0000313" key="18">
    <source>
        <dbReference type="RefSeq" id="XP_021007477.1"/>
    </source>
</evidence>
<comment type="subunit">
    <text evidence="12">Homodimer. Interacts (phosphorylated on Ser-423 and Ser-426) with PLK1; the interaction is indirect via the MTMR3:MTMR4 heterooligomer, occurs during early mitosis, regulates the phosphorylation of CEP55 by PLK1 and its recruitment to the midbody where it can mediate cell abscission. Interacts with AKAP9/CG-NAP; the interaction occurs in interphase and is lost upon mitotic entry. Interacts with PCNT/Kendrin; the interaction occurs in interphase and is lost upon mitotic entry. Directly interacts with PDCD6IP; this interaction is required for PDCD6IP targeting to the midbody; CEP55 binds PDCD6IP in a 2:1 stoichiometry; PDCD6IP competes with TSG101 for the same binding site. Interacts with TSG101; TSG101 competes with PDCD6IP for the same binding site; interaction is required for cytokinesis. Interacts with MVB12A, VPS37B, VPS37C and VPS28.</text>
</comment>
<dbReference type="GO" id="GO:0051896">
    <property type="term" value="P:regulation of phosphatidylinositol 3-kinase/protein kinase B signal transduction"/>
    <property type="evidence" value="ECO:0007669"/>
    <property type="project" value="InterPro"/>
</dbReference>
<dbReference type="GeneID" id="110285567"/>
<dbReference type="GO" id="GO:0000281">
    <property type="term" value="P:mitotic cytokinesis"/>
    <property type="evidence" value="ECO:0007669"/>
    <property type="project" value="InterPro"/>
</dbReference>
<comment type="function">
    <text evidence="11">Plays a role in mitotic exit and cytokinesis. Recruits PDCD6IP and TSG101 to midbody during cytokinesis. Required for successful completion of cytokinesis. Not required for microtubule nucleation. Plays a role in the development of the brain and kidney.</text>
</comment>
<keyword evidence="17" id="KW-1185">Reference proteome</keyword>
<keyword evidence="7" id="KW-0498">Mitosis</keyword>
<feature type="domain" description="TSG101 and ALIX binding" evidence="16">
    <location>
        <begin position="172"/>
        <end position="204"/>
    </location>
</feature>
<dbReference type="Gene3D" id="1.20.5.990">
    <property type="entry name" value="Nemo cc2-lz domain - 1d5 darpin complex"/>
    <property type="match status" value="1"/>
</dbReference>
<evidence type="ECO:0000256" key="15">
    <source>
        <dbReference type="SAM" id="MobiDB-lite"/>
    </source>
</evidence>
<evidence type="ECO:0000256" key="2">
    <source>
        <dbReference type="ARBA" id="ARBA00004476"/>
    </source>
</evidence>
<evidence type="ECO:0000256" key="6">
    <source>
        <dbReference type="ARBA" id="ARBA00022618"/>
    </source>
</evidence>
<keyword evidence="10" id="KW-0131">Cell cycle</keyword>
<dbReference type="AlphaFoldDB" id="A0A6P5P4Y4"/>
<evidence type="ECO:0000313" key="17">
    <source>
        <dbReference type="Proteomes" id="UP000515126"/>
    </source>
</evidence>
<feature type="coiled-coil region" evidence="14">
    <location>
        <begin position="206"/>
        <end position="323"/>
    </location>
</feature>
<evidence type="ECO:0000256" key="12">
    <source>
        <dbReference type="ARBA" id="ARBA00062826"/>
    </source>
</evidence>
<evidence type="ECO:0000256" key="7">
    <source>
        <dbReference type="ARBA" id="ARBA00022776"/>
    </source>
</evidence>
<keyword evidence="4" id="KW-0963">Cytoplasm</keyword>
<reference evidence="18 19" key="1">
    <citation type="submission" date="2025-04" db="UniProtKB">
        <authorList>
            <consortium name="RefSeq"/>
        </authorList>
    </citation>
    <scope>IDENTIFICATION</scope>
</reference>
<evidence type="ECO:0000256" key="3">
    <source>
        <dbReference type="ARBA" id="ARBA00004626"/>
    </source>
</evidence>
<evidence type="ECO:0000256" key="14">
    <source>
        <dbReference type="SAM" id="Coils"/>
    </source>
</evidence>
<dbReference type="RefSeq" id="XP_021007478.1">
    <property type="nucleotide sequence ID" value="XM_021151819.1"/>
</dbReference>
<evidence type="ECO:0000313" key="21">
    <source>
        <dbReference type="RefSeq" id="XP_021007480.1"/>
    </source>
</evidence>
<feature type="region of interest" description="Disordered" evidence="15">
    <location>
        <begin position="410"/>
        <end position="429"/>
    </location>
</feature>
<dbReference type="PANTHER" id="PTHR31838">
    <property type="entry name" value="CENTROSOMAL PROTEIN OF 55 KDA"/>
    <property type="match status" value="1"/>
</dbReference>
<dbReference type="Gene3D" id="1.20.5.1180">
    <property type="entry name" value="Geminin coiled-coil domain"/>
    <property type="match status" value="1"/>
</dbReference>
<accession>A0A6P5P4Y4</accession>
<evidence type="ECO:0000256" key="9">
    <source>
        <dbReference type="ARBA" id="ARBA00023212"/>
    </source>
</evidence>
<dbReference type="RefSeq" id="XP_021007480.1">
    <property type="nucleotide sequence ID" value="XM_021151821.1"/>
</dbReference>
<keyword evidence="6" id="KW-0132">Cell division</keyword>
<dbReference type="FunFam" id="1.20.5.990:FF:000006">
    <property type="entry name" value="Centrosomal protein of 55 kDa"/>
    <property type="match status" value="1"/>
</dbReference>
<dbReference type="Pfam" id="PF12180">
    <property type="entry name" value="EABR"/>
    <property type="match status" value="1"/>
</dbReference>
<evidence type="ECO:0000256" key="5">
    <source>
        <dbReference type="ARBA" id="ARBA00022553"/>
    </source>
</evidence>
<dbReference type="PANTHER" id="PTHR31838:SF1">
    <property type="entry name" value="CENTROSOMAL PROTEIN OF 55 KDA"/>
    <property type="match status" value="1"/>
</dbReference>
<evidence type="ECO:0000256" key="11">
    <source>
        <dbReference type="ARBA" id="ARBA00055531"/>
    </source>
</evidence>
<dbReference type="InterPro" id="IPR038926">
    <property type="entry name" value="CEP55"/>
</dbReference>
<proteinExistence type="predicted"/>
<feature type="compositionally biased region" description="Basic and acidic residues" evidence="15">
    <location>
        <begin position="1"/>
        <end position="11"/>
    </location>
</feature>
<evidence type="ECO:0000256" key="4">
    <source>
        <dbReference type="ARBA" id="ARBA00022490"/>
    </source>
</evidence>
<sequence>MSSRSPKDLIKSKWGSRPSSSKSDTALEKFKGEIAAFKTSLDEITSGKGKMAEKDRSRLLEKIQVLEAEREKNVYYLLEKDKEIQRLKDHLKSRYSSSSLLEQLEEKTKECEKKQQLLESLSKETDVLKNQLSATTKRLSELESKASTLHLSQSMPANCFNSSMNSIHEKEMQLKDALEKNQQWLVYDQQREAYVKGLLAKIFELEKRTETAAASLTQQMKKIESEGYLQVEKQKYDHLLENAKKDLEVERQTVTQLRLELDEFRRKYEEARKEVEDLNQLLSSQRKADIQHLEEDKHKTERIQKLREESSIFKGKLEEERKRSEELLSQVRILYDSLLKHQEEQARVALLEQQMQACTLDFENEKLDRQNMQHQLYVILKELRKAKSQITQLESLKQLHGFTITEQPFPLQREPENRVKATSPKSPSAALNDSLVECPKCSVQYPATEHRDLLVHVEYCMK</sequence>
<keyword evidence="9" id="KW-0206">Cytoskeleton</keyword>
<feature type="compositionally biased region" description="Low complexity" evidence="15">
    <location>
        <begin position="12"/>
        <end position="23"/>
    </location>
</feature>
<dbReference type="KEGG" id="mcal:110285567"/>
<evidence type="ECO:0000256" key="8">
    <source>
        <dbReference type="ARBA" id="ARBA00023054"/>
    </source>
</evidence>
<gene>
    <name evidence="18 19 20 21" type="primary">Cep55</name>
</gene>
<evidence type="ECO:0000256" key="13">
    <source>
        <dbReference type="ARBA" id="ARBA00069787"/>
    </source>
</evidence>
<evidence type="ECO:0000313" key="20">
    <source>
        <dbReference type="RefSeq" id="XP_021007479.1"/>
    </source>
</evidence>
<dbReference type="GO" id="GO:0005814">
    <property type="term" value="C:centriole"/>
    <property type="evidence" value="ECO:0007669"/>
    <property type="project" value="UniProtKB-SubCell"/>
</dbReference>
<dbReference type="InterPro" id="IPR022008">
    <property type="entry name" value="EABR"/>
</dbReference>
<comment type="subcellular location">
    <subcellularLocation>
        <location evidence="3">Cleavage furrow</location>
    </subcellularLocation>
    <subcellularLocation>
        <location evidence="1">Cytoplasm</location>
        <location evidence="1">Cytoskeleton</location>
        <location evidence="1">Microtubule organizing center</location>
        <location evidence="1">Centrosome</location>
        <location evidence="1">Centriole</location>
    </subcellularLocation>
    <subcellularLocation>
        <location evidence="2">Midbody</location>
        <location evidence="2">Midbody ring</location>
    </subcellularLocation>
</comment>
<keyword evidence="5" id="KW-0597">Phosphoprotein</keyword>
<dbReference type="FunFam" id="1.20.5.1180:FF:000002">
    <property type="entry name" value="Centrosomal protein of 55 kDa"/>
    <property type="match status" value="1"/>
</dbReference>
<dbReference type="CTD" id="55165"/>
<feature type="coiled-coil region" evidence="14">
    <location>
        <begin position="97"/>
        <end position="145"/>
    </location>
</feature>
<evidence type="ECO:0000256" key="1">
    <source>
        <dbReference type="ARBA" id="ARBA00004114"/>
    </source>
</evidence>
<organism evidence="17 21">
    <name type="scientific">Mus caroli</name>
    <name type="common">Ryukyu mouse</name>
    <name type="synonym">Ricefield mouse</name>
    <dbReference type="NCBI Taxonomy" id="10089"/>
    <lineage>
        <taxon>Eukaryota</taxon>
        <taxon>Metazoa</taxon>
        <taxon>Chordata</taxon>
        <taxon>Craniata</taxon>
        <taxon>Vertebrata</taxon>
        <taxon>Euteleostomi</taxon>
        <taxon>Mammalia</taxon>
        <taxon>Eutheria</taxon>
        <taxon>Euarchontoglires</taxon>
        <taxon>Glires</taxon>
        <taxon>Rodentia</taxon>
        <taxon>Myomorpha</taxon>
        <taxon>Muroidea</taxon>
        <taxon>Muridae</taxon>
        <taxon>Murinae</taxon>
        <taxon>Mus</taxon>
        <taxon>Mus</taxon>
    </lineage>
</organism>